<proteinExistence type="predicted"/>
<accession>A0A1V0SFU7</accession>
<sequence length="132" mass="15510">MTKDNIANEFNETFLELLKDIASMAPNTPVGKNIKDIESVFKKLDSKTKYKFIDNFILKVLKYQDQIESEDESFFFEELLKDEIKNDQSVVDSGINILELIPIWKKLKQNDRKSVFAYLRLLCDMCNDYLLL</sequence>
<protein>
    <submittedName>
        <fullName evidence="1">Uncharacterized protein</fullName>
    </submittedName>
</protein>
<evidence type="ECO:0000313" key="1">
    <source>
        <dbReference type="EMBL" id="ARF10583.1"/>
    </source>
</evidence>
<organism evidence="1">
    <name type="scientific">Hokovirus HKV1</name>
    <dbReference type="NCBI Taxonomy" id="1977638"/>
    <lineage>
        <taxon>Viruses</taxon>
        <taxon>Varidnaviria</taxon>
        <taxon>Bamfordvirae</taxon>
        <taxon>Nucleocytoviricota</taxon>
        <taxon>Megaviricetes</taxon>
        <taxon>Imitervirales</taxon>
        <taxon>Mimiviridae</taxon>
        <taxon>Klosneuvirinae</taxon>
        <taxon>Hokovirus</taxon>
    </lineage>
</organism>
<dbReference type="EMBL" id="KY684104">
    <property type="protein sequence ID" value="ARF10583.1"/>
    <property type="molecule type" value="Genomic_DNA"/>
</dbReference>
<gene>
    <name evidence="1" type="ORF">Hokovirus_2_110</name>
</gene>
<name>A0A1V0SFU7_9VIRU</name>
<reference evidence="1" key="1">
    <citation type="journal article" date="2017" name="Science">
        <title>Giant viruses with an expanded complement of translation system components.</title>
        <authorList>
            <person name="Schulz F."/>
            <person name="Yutin N."/>
            <person name="Ivanova N.N."/>
            <person name="Ortega D.R."/>
            <person name="Lee T.K."/>
            <person name="Vierheilig J."/>
            <person name="Daims H."/>
            <person name="Horn M."/>
            <person name="Wagner M."/>
            <person name="Jensen G.J."/>
            <person name="Kyrpides N.C."/>
            <person name="Koonin E.V."/>
            <person name="Woyke T."/>
        </authorList>
    </citation>
    <scope>NUCLEOTIDE SEQUENCE</scope>
    <source>
        <strain evidence="1">HKV1</strain>
    </source>
</reference>